<dbReference type="GO" id="GO:0016787">
    <property type="term" value="F:hydrolase activity"/>
    <property type="evidence" value="ECO:0007669"/>
    <property type="project" value="UniProtKB-KW"/>
</dbReference>
<dbReference type="Gene3D" id="3.40.50.1820">
    <property type="entry name" value="alpha/beta hydrolase"/>
    <property type="match status" value="1"/>
</dbReference>
<organism evidence="1 2">
    <name type="scientific">Janthinobacterium svalbardensis</name>
    <dbReference type="NCBI Taxonomy" id="368607"/>
    <lineage>
        <taxon>Bacteria</taxon>
        <taxon>Pseudomonadati</taxon>
        <taxon>Pseudomonadota</taxon>
        <taxon>Betaproteobacteria</taxon>
        <taxon>Burkholderiales</taxon>
        <taxon>Oxalobacteraceae</taxon>
        <taxon>Janthinobacterium</taxon>
    </lineage>
</organism>
<keyword evidence="1" id="KW-0378">Hydrolase</keyword>
<dbReference type="AlphaFoldDB" id="A0A290WVD8"/>
<keyword evidence="2" id="KW-1185">Reference proteome</keyword>
<gene>
    <name evidence="1" type="ORF">CNX70_12150</name>
</gene>
<name>A0A290WVD8_9BURK</name>
<proteinExistence type="predicted"/>
<evidence type="ECO:0000313" key="1">
    <source>
        <dbReference type="EMBL" id="ATD60831.1"/>
    </source>
</evidence>
<dbReference type="EMBL" id="CP023422">
    <property type="protein sequence ID" value="ATD60831.1"/>
    <property type="molecule type" value="Genomic_DNA"/>
</dbReference>
<protein>
    <submittedName>
        <fullName evidence="1">Hydrolase</fullName>
    </submittedName>
</protein>
<dbReference type="Proteomes" id="UP000218437">
    <property type="component" value="Chromosome"/>
</dbReference>
<dbReference type="InterPro" id="IPR029058">
    <property type="entry name" value="AB_hydrolase_fold"/>
</dbReference>
<dbReference type="SUPFAM" id="SSF53474">
    <property type="entry name" value="alpha/beta-Hydrolases"/>
    <property type="match status" value="1"/>
</dbReference>
<dbReference type="KEGG" id="jsv:CNX70_12150"/>
<sequence>MQEQFVSITADELQMDGVLEMPERPVGIVLFAHGAGADSDYLGASSHATSQDFLRAGIATLRFDQAGVGPGGGSNGHAYFVRSDIVLLARQLEKALGWLQVDPSTRRLPCGLYGYGTSAAVVMQLAAWRSAEIAALAVCDGQVEMAGKAALENVRVPSLLIVGGRDPDVAGLNRMAFATLRCDKQLEQIAAPGGPDTRHQAALLATDWYTRHFNGHTSTAQ</sequence>
<evidence type="ECO:0000313" key="2">
    <source>
        <dbReference type="Proteomes" id="UP000218437"/>
    </source>
</evidence>
<dbReference type="RefSeq" id="WP_096234889.1">
    <property type="nucleotide sequence ID" value="NZ_CP023422.1"/>
</dbReference>
<reference evidence="1 2" key="1">
    <citation type="submission" date="2017-09" db="EMBL/GenBank/DDBJ databases">
        <title>Complete genome sequence of Janthinobacterium svalbardensis PAMC 27463.</title>
        <authorList>
            <person name="Cho Y.-J."/>
            <person name="Cho A."/>
            <person name="Kim O.-S."/>
            <person name="Lee J.-I."/>
        </authorList>
    </citation>
    <scope>NUCLEOTIDE SEQUENCE [LARGE SCALE GENOMIC DNA]</scope>
    <source>
        <strain evidence="1 2">PAMC 27463</strain>
    </source>
</reference>
<accession>A0A290WVD8</accession>